<dbReference type="AlphaFoldDB" id="A0A5A9N553"/>
<dbReference type="Proteomes" id="UP000324632">
    <property type="component" value="Chromosome 23"/>
</dbReference>
<sequence length="201" mass="22246">MCAGSSQRFLRVIGSWSRSDPPDRISVPCLGSSVKTDPSCDGHDQPQNPQKQIVRRSMLNLPQAVVRGQACRGLGPPLRPISQWELSVDRISAACFHVVLKMAGCSAFLRNPGLLFRNALQPAWTDLGSPNASTALKCLSARREPDLLLSFQKSVIQACYDGLRVPAVNIHLSLQDKFVMWFYKCAKDYFAAFNVSSFVNF</sequence>
<dbReference type="EMBL" id="SOYY01000023">
    <property type="protein sequence ID" value="KAA0704318.1"/>
    <property type="molecule type" value="Genomic_DNA"/>
</dbReference>
<accession>A0A5A9N553</accession>
<gene>
    <name evidence="1" type="ORF">E1301_Tti000040</name>
</gene>
<comment type="caution">
    <text evidence="1">The sequence shown here is derived from an EMBL/GenBank/DDBJ whole genome shotgun (WGS) entry which is preliminary data.</text>
</comment>
<keyword evidence="2" id="KW-1185">Reference proteome</keyword>
<protein>
    <submittedName>
        <fullName evidence="1">Uncharacterized protein</fullName>
    </submittedName>
</protein>
<organism evidence="1 2">
    <name type="scientific">Triplophysa tibetana</name>
    <dbReference type="NCBI Taxonomy" id="1572043"/>
    <lineage>
        <taxon>Eukaryota</taxon>
        <taxon>Metazoa</taxon>
        <taxon>Chordata</taxon>
        <taxon>Craniata</taxon>
        <taxon>Vertebrata</taxon>
        <taxon>Euteleostomi</taxon>
        <taxon>Actinopterygii</taxon>
        <taxon>Neopterygii</taxon>
        <taxon>Teleostei</taxon>
        <taxon>Ostariophysi</taxon>
        <taxon>Cypriniformes</taxon>
        <taxon>Nemacheilidae</taxon>
        <taxon>Triplophysa</taxon>
    </lineage>
</organism>
<proteinExistence type="predicted"/>
<reference evidence="1 2" key="1">
    <citation type="journal article" date="2019" name="Mol. Ecol. Resour.">
        <title>Chromosome-level genome assembly of Triplophysa tibetana, a fish adapted to the harsh high-altitude environment of the Tibetan Plateau.</title>
        <authorList>
            <person name="Yang X."/>
            <person name="Liu H."/>
            <person name="Ma Z."/>
            <person name="Zou Y."/>
            <person name="Zou M."/>
            <person name="Mao Y."/>
            <person name="Li X."/>
            <person name="Wang H."/>
            <person name="Chen T."/>
            <person name="Wang W."/>
            <person name="Yang R."/>
        </authorList>
    </citation>
    <scope>NUCLEOTIDE SEQUENCE [LARGE SCALE GENOMIC DNA]</scope>
    <source>
        <strain evidence="1">TTIB1903HZAU</strain>
        <tissue evidence="1">Muscle</tissue>
    </source>
</reference>
<name>A0A5A9N553_9TELE</name>
<evidence type="ECO:0000313" key="1">
    <source>
        <dbReference type="EMBL" id="KAA0704318.1"/>
    </source>
</evidence>
<evidence type="ECO:0000313" key="2">
    <source>
        <dbReference type="Proteomes" id="UP000324632"/>
    </source>
</evidence>